<dbReference type="SUPFAM" id="SSF52540">
    <property type="entry name" value="P-loop containing nucleoside triphosphate hydrolases"/>
    <property type="match status" value="1"/>
</dbReference>
<dbReference type="Proteomes" id="UP001153269">
    <property type="component" value="Unassembled WGS sequence"/>
</dbReference>
<keyword evidence="4" id="KW-0112">Calmodulin-binding</keyword>
<proteinExistence type="predicted"/>
<evidence type="ECO:0000256" key="5">
    <source>
        <dbReference type="SAM" id="MobiDB-lite"/>
    </source>
</evidence>
<dbReference type="PANTHER" id="PTHR22706">
    <property type="entry name" value="ASSEMBLY FACTOR FOR SPINDLE MICROTUBULES"/>
    <property type="match status" value="1"/>
</dbReference>
<dbReference type="GO" id="GO:0000922">
    <property type="term" value="C:spindle pole"/>
    <property type="evidence" value="ECO:0007669"/>
    <property type="project" value="TreeGrafter"/>
</dbReference>
<dbReference type="SMART" id="SM00015">
    <property type="entry name" value="IQ"/>
    <property type="match status" value="3"/>
</dbReference>
<comment type="caution">
    <text evidence="6">The sequence shown here is derived from an EMBL/GenBank/DDBJ whole genome shotgun (WGS) entry which is preliminary data.</text>
</comment>
<dbReference type="InterPro" id="IPR051185">
    <property type="entry name" value="ASPM"/>
</dbReference>
<protein>
    <recommendedName>
        <fullName evidence="8">Spermatogenesis associated 17</fullName>
    </recommendedName>
</protein>
<evidence type="ECO:0008006" key="8">
    <source>
        <dbReference type="Google" id="ProtNLM"/>
    </source>
</evidence>
<dbReference type="CDD" id="cd23767">
    <property type="entry name" value="IQCD"/>
    <property type="match status" value="1"/>
</dbReference>
<evidence type="ECO:0000256" key="4">
    <source>
        <dbReference type="ARBA" id="ARBA00022860"/>
    </source>
</evidence>
<gene>
    <name evidence="6" type="ORF">PLEPLA_LOCUS5889</name>
</gene>
<evidence type="ECO:0000256" key="1">
    <source>
        <dbReference type="ARBA" id="ARBA00004496"/>
    </source>
</evidence>
<dbReference type="GO" id="GO:0051295">
    <property type="term" value="P:establishment of meiotic spindle localization"/>
    <property type="evidence" value="ECO:0007669"/>
    <property type="project" value="TreeGrafter"/>
</dbReference>
<dbReference type="Gene3D" id="1.20.5.190">
    <property type="match status" value="1"/>
</dbReference>
<keyword evidence="3" id="KW-0677">Repeat</keyword>
<dbReference type="GO" id="GO:0005737">
    <property type="term" value="C:cytoplasm"/>
    <property type="evidence" value="ECO:0007669"/>
    <property type="project" value="UniProtKB-SubCell"/>
</dbReference>
<evidence type="ECO:0000313" key="7">
    <source>
        <dbReference type="Proteomes" id="UP001153269"/>
    </source>
</evidence>
<accession>A0A9N7Y9R8</accession>
<evidence type="ECO:0000256" key="2">
    <source>
        <dbReference type="ARBA" id="ARBA00022490"/>
    </source>
</evidence>
<dbReference type="PANTHER" id="PTHR22706:SF1">
    <property type="entry name" value="ASSEMBLY FACTOR FOR SPINDLE MICROTUBULES"/>
    <property type="match status" value="1"/>
</dbReference>
<keyword evidence="7" id="KW-1185">Reference proteome</keyword>
<evidence type="ECO:0000313" key="6">
    <source>
        <dbReference type="EMBL" id="CAB1418067.1"/>
    </source>
</evidence>
<organism evidence="6 7">
    <name type="scientific">Pleuronectes platessa</name>
    <name type="common">European plaice</name>
    <dbReference type="NCBI Taxonomy" id="8262"/>
    <lineage>
        <taxon>Eukaryota</taxon>
        <taxon>Metazoa</taxon>
        <taxon>Chordata</taxon>
        <taxon>Craniata</taxon>
        <taxon>Vertebrata</taxon>
        <taxon>Euteleostomi</taxon>
        <taxon>Actinopterygii</taxon>
        <taxon>Neopterygii</taxon>
        <taxon>Teleostei</taxon>
        <taxon>Neoteleostei</taxon>
        <taxon>Acanthomorphata</taxon>
        <taxon>Carangaria</taxon>
        <taxon>Pleuronectiformes</taxon>
        <taxon>Pleuronectoidei</taxon>
        <taxon>Pleuronectidae</taxon>
        <taxon>Pleuronectes</taxon>
    </lineage>
</organism>
<feature type="region of interest" description="Disordered" evidence="5">
    <location>
        <begin position="314"/>
        <end position="336"/>
    </location>
</feature>
<dbReference type="InterPro" id="IPR000048">
    <property type="entry name" value="IQ_motif_EF-hand-BS"/>
</dbReference>
<dbReference type="GO" id="GO:0005516">
    <property type="term" value="F:calmodulin binding"/>
    <property type="evidence" value="ECO:0007669"/>
    <property type="project" value="UniProtKB-KW"/>
</dbReference>
<dbReference type="GO" id="GO:0007051">
    <property type="term" value="P:spindle organization"/>
    <property type="evidence" value="ECO:0007669"/>
    <property type="project" value="TreeGrafter"/>
</dbReference>
<dbReference type="InterPro" id="IPR027417">
    <property type="entry name" value="P-loop_NTPase"/>
</dbReference>
<name>A0A9N7Y9R8_PLEPL</name>
<keyword evidence="2" id="KW-0963">Cytoplasm</keyword>
<evidence type="ECO:0000256" key="3">
    <source>
        <dbReference type="ARBA" id="ARBA00022737"/>
    </source>
</evidence>
<dbReference type="GO" id="GO:0000278">
    <property type="term" value="P:mitotic cell cycle"/>
    <property type="evidence" value="ECO:0007669"/>
    <property type="project" value="TreeGrafter"/>
</dbReference>
<dbReference type="PROSITE" id="PS50096">
    <property type="entry name" value="IQ"/>
    <property type="match status" value="2"/>
</dbReference>
<dbReference type="AlphaFoldDB" id="A0A9N7Y9R8"/>
<comment type="subcellular location">
    <subcellularLocation>
        <location evidence="1">Cytoplasm</location>
    </subcellularLocation>
</comment>
<sequence>MGIENDRLDELPDCERVASLLLALDGWAEPPRVHPSSHNSTEDVCLPLLATVVALRRQAEENRQRENQAATRIQSWFRACKVQAYISHLHKKAIIIQKMWWGFTARARFRQMVKAAYFIMKMNFYEEMAVRIQRRWRGYFVRKYVHNFYARRRYLEGLSEIMNLSGGTWMSLRNFRRESEIVCSTKQCPGIFNSPSRRAPHETELLLRQVKYQAPTRLVPIGRAGLLGMPDSTAPSFRGSLGSPRIKPTRTCSFKPILPPIANRKQQGLFQQPGEMWDQCVRCPDLTLRLQKSYTQLEEAQKQLQRHKSTTLKGGTLETGRMNHSNNSFTQPACAR</sequence>
<dbReference type="Pfam" id="PF00612">
    <property type="entry name" value="IQ"/>
    <property type="match status" value="2"/>
</dbReference>
<dbReference type="EMBL" id="CADEAL010000302">
    <property type="protein sequence ID" value="CAB1418067.1"/>
    <property type="molecule type" value="Genomic_DNA"/>
</dbReference>
<reference evidence="6" key="1">
    <citation type="submission" date="2020-03" db="EMBL/GenBank/DDBJ databases">
        <authorList>
            <person name="Weist P."/>
        </authorList>
    </citation>
    <scope>NUCLEOTIDE SEQUENCE</scope>
</reference>
<feature type="compositionally biased region" description="Polar residues" evidence="5">
    <location>
        <begin position="322"/>
        <end position="336"/>
    </location>
</feature>